<feature type="domain" description="Lsr2 DNA-binding" evidence="3">
    <location>
        <begin position="62"/>
        <end position="96"/>
    </location>
</feature>
<organism evidence="4 5">
    <name type="scientific">Arthrobacter halodurans</name>
    <dbReference type="NCBI Taxonomy" id="516699"/>
    <lineage>
        <taxon>Bacteria</taxon>
        <taxon>Bacillati</taxon>
        <taxon>Actinomycetota</taxon>
        <taxon>Actinomycetes</taxon>
        <taxon>Micrococcales</taxon>
        <taxon>Micrococcaceae</taxon>
        <taxon>Arthrobacter</taxon>
    </lineage>
</organism>
<name>A0ABV4USU8_9MICC</name>
<dbReference type="EMBL" id="JBHDLJ010000016">
    <property type="protein sequence ID" value="MFB0836008.1"/>
    <property type="molecule type" value="Genomic_DNA"/>
</dbReference>
<reference evidence="4 5" key="1">
    <citation type="submission" date="2024-09" db="EMBL/GenBank/DDBJ databases">
        <authorList>
            <person name="Salinas-Garcia M.A."/>
            <person name="Prieme A."/>
        </authorList>
    </citation>
    <scope>NUCLEOTIDE SEQUENCE [LARGE SCALE GENOMIC DNA]</scope>
    <source>
        <strain evidence="4 5">DSM 21081</strain>
    </source>
</reference>
<protein>
    <submittedName>
        <fullName evidence="4">Lsr2 family protein</fullName>
    </submittedName>
</protein>
<dbReference type="InterPro" id="IPR042261">
    <property type="entry name" value="Lsr2-like_dimerization"/>
</dbReference>
<dbReference type="RefSeq" id="WP_373973185.1">
    <property type="nucleotide sequence ID" value="NZ_JBHDLJ010000016.1"/>
</dbReference>
<evidence type="ECO:0000259" key="3">
    <source>
        <dbReference type="Pfam" id="PF23359"/>
    </source>
</evidence>
<dbReference type="Pfam" id="PF11774">
    <property type="entry name" value="Lsr2"/>
    <property type="match status" value="1"/>
</dbReference>
<dbReference type="Proteomes" id="UP001575652">
    <property type="component" value="Unassembled WGS sequence"/>
</dbReference>
<dbReference type="Pfam" id="PF23359">
    <property type="entry name" value="Lsr2_DNA-bd"/>
    <property type="match status" value="1"/>
</dbReference>
<dbReference type="InterPro" id="IPR024412">
    <property type="entry name" value="Lsr2_dim_dom"/>
</dbReference>
<proteinExistence type="predicted"/>
<accession>A0ABV4USU8</accession>
<evidence type="ECO:0000256" key="1">
    <source>
        <dbReference type="ARBA" id="ARBA00023125"/>
    </source>
</evidence>
<gene>
    <name evidence="4" type="ORF">ACETWP_15570</name>
</gene>
<evidence type="ECO:0000259" key="2">
    <source>
        <dbReference type="Pfam" id="PF11774"/>
    </source>
</evidence>
<evidence type="ECO:0000313" key="4">
    <source>
        <dbReference type="EMBL" id="MFB0836008.1"/>
    </source>
</evidence>
<feature type="domain" description="Lsr2 dimerization" evidence="2">
    <location>
        <begin position="1"/>
        <end position="57"/>
    </location>
</feature>
<sequence length="98" mass="10826">MARKVHITLVDDLDGSPASETVHFGLDGNHYEIDLSEDNGARLRRLLAPYIDSARRSNAYSAAEAPAIRAWASEHGFQVSERGRLHSDVIDAYRAAHP</sequence>
<comment type="caution">
    <text evidence="4">The sequence shown here is derived from an EMBL/GenBank/DDBJ whole genome shotgun (WGS) entry which is preliminary data.</text>
</comment>
<evidence type="ECO:0000313" key="5">
    <source>
        <dbReference type="Proteomes" id="UP001575652"/>
    </source>
</evidence>
<dbReference type="InterPro" id="IPR036625">
    <property type="entry name" value="E3-bd_dom_sf"/>
</dbReference>
<keyword evidence="5" id="KW-1185">Reference proteome</keyword>
<dbReference type="Gene3D" id="3.30.60.230">
    <property type="entry name" value="Lsr2, dimerization domain"/>
    <property type="match status" value="1"/>
</dbReference>
<dbReference type="InterPro" id="IPR055370">
    <property type="entry name" value="Lsr2_DNA-bd"/>
</dbReference>
<keyword evidence="1" id="KW-0238">DNA-binding</keyword>
<dbReference type="Gene3D" id="4.10.320.10">
    <property type="entry name" value="E3-binding domain"/>
    <property type="match status" value="1"/>
</dbReference>